<dbReference type="Proteomes" id="UP000447876">
    <property type="component" value="Unassembled WGS sequence"/>
</dbReference>
<organism evidence="2 3">
    <name type="scientific">Paenibacillus woosongensis</name>
    <dbReference type="NCBI Taxonomy" id="307580"/>
    <lineage>
        <taxon>Bacteria</taxon>
        <taxon>Bacillati</taxon>
        <taxon>Bacillota</taxon>
        <taxon>Bacilli</taxon>
        <taxon>Bacillales</taxon>
        <taxon>Paenibacillaceae</taxon>
        <taxon>Paenibacillus</taxon>
    </lineage>
</organism>
<sequence>MDRFADIALQEIAIGKDILLIVSGGERHIGASSTAYLNEGQMHVQTCAVPGHKEHVLSEGLAMRAAEMLSRTVTVVMGIHYDQLSREEISAISGHVSRLMEEYLLRQVGTRFEHQSNQGNE</sequence>
<reference evidence="2 3" key="1">
    <citation type="submission" date="2019-11" db="EMBL/GenBank/DDBJ databases">
        <title>Draft genome sequences of five Paenibacillus species of dairy origin.</title>
        <authorList>
            <person name="Olajide A.M."/>
            <person name="Chen S."/>
            <person name="Lapointe G."/>
        </authorList>
    </citation>
    <scope>NUCLEOTIDE SEQUENCE [LARGE SCALE GENOMIC DNA]</scope>
    <source>
        <strain evidence="2 3">12CR55</strain>
    </source>
</reference>
<gene>
    <name evidence="2" type="ORF">GNP95_21335</name>
</gene>
<name>A0A7X2Z4R9_9BACL</name>
<evidence type="ECO:0000313" key="3">
    <source>
        <dbReference type="Proteomes" id="UP000447876"/>
    </source>
</evidence>
<dbReference type="OrthoDB" id="2474789at2"/>
<dbReference type="AlphaFoldDB" id="A0A7X2Z4R9"/>
<dbReference type="Pfam" id="PF21758">
    <property type="entry name" value="PAC_bac"/>
    <property type="match status" value="1"/>
</dbReference>
<evidence type="ECO:0000313" key="2">
    <source>
        <dbReference type="EMBL" id="MUG47497.1"/>
    </source>
</evidence>
<dbReference type="RefSeq" id="WP_155612874.1">
    <property type="nucleotide sequence ID" value="NZ_WNZW01000013.1"/>
</dbReference>
<dbReference type="InterPro" id="IPR048844">
    <property type="entry name" value="LpdD_chaperone-like"/>
</dbReference>
<dbReference type="EMBL" id="WNZW01000013">
    <property type="protein sequence ID" value="MUG47497.1"/>
    <property type="molecule type" value="Genomic_DNA"/>
</dbReference>
<comment type="caution">
    <text evidence="2">The sequence shown here is derived from an EMBL/GenBank/DDBJ whole genome shotgun (WGS) entry which is preliminary data.</text>
</comment>
<evidence type="ECO:0000259" key="1">
    <source>
        <dbReference type="Pfam" id="PF21758"/>
    </source>
</evidence>
<feature type="domain" description="Prenylated flavin chaperone LpdD-like" evidence="1">
    <location>
        <begin position="6"/>
        <end position="104"/>
    </location>
</feature>
<accession>A0A7X2Z4R9</accession>
<proteinExistence type="predicted"/>
<protein>
    <recommendedName>
        <fullName evidence="1">Prenylated flavin chaperone LpdD-like domain-containing protein</fullName>
    </recommendedName>
</protein>